<accession>A0A090VBH8</accession>
<proteinExistence type="predicted"/>
<dbReference type="OrthoDB" id="5526158at2"/>
<dbReference type="RefSeq" id="WP_042503972.1">
    <property type="nucleotide sequence ID" value="NZ_BBNQ01000005.1"/>
</dbReference>
<evidence type="ECO:0000313" key="2">
    <source>
        <dbReference type="EMBL" id="GAL62116.1"/>
    </source>
</evidence>
<name>A0A090VBH8_9FLAO</name>
<comment type="caution">
    <text evidence="2">The sequence shown here is derived from an EMBL/GenBank/DDBJ whole genome shotgun (WGS) entry which is preliminary data.</text>
</comment>
<evidence type="ECO:0000313" key="3">
    <source>
        <dbReference type="Proteomes" id="UP000029644"/>
    </source>
</evidence>
<dbReference type="AlphaFoldDB" id="A0A090VBH8"/>
<reference evidence="2 3" key="1">
    <citation type="journal article" date="2014" name="Genome Announc.">
        <title>Draft Genome Sequences of Marine Flavobacterium Algibacter lectus Strains SS8 and NR4.</title>
        <authorList>
            <person name="Takatani N."/>
            <person name="Nakanishi M."/>
            <person name="Meirelles P."/>
            <person name="Mino S."/>
            <person name="Suda W."/>
            <person name="Oshima K."/>
            <person name="Hattori M."/>
            <person name="Ohkuma M."/>
            <person name="Hosokawa M."/>
            <person name="Miyashita K."/>
            <person name="Thompson F.L."/>
            <person name="Niwa A."/>
            <person name="Sawabe T."/>
            <person name="Sawabe T."/>
        </authorList>
    </citation>
    <scope>NUCLEOTIDE SEQUENCE [LARGE SCALE GENOMIC DNA]</scope>
    <source>
        <strain evidence="2 3">JCM 19300</strain>
    </source>
</reference>
<evidence type="ECO:0000256" key="1">
    <source>
        <dbReference type="SAM" id="SignalP"/>
    </source>
</evidence>
<keyword evidence="1" id="KW-0732">Signal</keyword>
<sequence>MRKSILLPSLFLFSMLFMAFQCEEDDYGDIESDRLELAQLKIEIDEIIYASVCDGTHSCEFMAYGSKACGGPQGYLVYSTSINLENLKTLVENYNRVEAEFNTKWNILSDCSVPNPPSDIICENNKCVPVF</sequence>
<feature type="chain" id="PRO_5001865561" evidence="1">
    <location>
        <begin position="20"/>
        <end position="131"/>
    </location>
</feature>
<protein>
    <submittedName>
        <fullName evidence="2">Uncharacterized protein</fullName>
    </submittedName>
</protein>
<gene>
    <name evidence="2" type="ORF">JCM19300_2867</name>
</gene>
<dbReference type="EMBL" id="BBNQ01000005">
    <property type="protein sequence ID" value="GAL62116.1"/>
    <property type="molecule type" value="Genomic_DNA"/>
</dbReference>
<dbReference type="Proteomes" id="UP000029644">
    <property type="component" value="Unassembled WGS sequence"/>
</dbReference>
<feature type="signal peptide" evidence="1">
    <location>
        <begin position="1"/>
        <end position="19"/>
    </location>
</feature>
<organism evidence="2 3">
    <name type="scientific">Algibacter lectus</name>
    <dbReference type="NCBI Taxonomy" id="221126"/>
    <lineage>
        <taxon>Bacteria</taxon>
        <taxon>Pseudomonadati</taxon>
        <taxon>Bacteroidota</taxon>
        <taxon>Flavobacteriia</taxon>
        <taxon>Flavobacteriales</taxon>
        <taxon>Flavobacteriaceae</taxon>
        <taxon>Algibacter</taxon>
    </lineage>
</organism>